<sequence>MNDDEELRWVRRREGTHRSESRATRGYERDLLRDDDTKNLLGPTESRPADIDEIVRSRGPLVPARPSPGQEFRYQVGDAIMEALAPYIERGVDVAVDAAVLGVSRLWKWATTRPPRQTFSVEVGKVDEVPTAYLEGPLAEHNEPPSEELARSPQSMTAEQYQAILLSALLADQYAARARSMLANVRIDDEVLPSELEDAVRAALDGPTIDDATLVRVVELLRESMTPDGEYVLVRPRQVDAPRSIADRTRDSA</sequence>
<dbReference type="AlphaFoldDB" id="A0A8J2TYB8"/>
<gene>
    <name evidence="2" type="ORF">GCM10011333_18080</name>
</gene>
<organism evidence="2 3">
    <name type="scientific">Sediminivirga luteola</name>
    <dbReference type="NCBI Taxonomy" id="1774748"/>
    <lineage>
        <taxon>Bacteria</taxon>
        <taxon>Bacillati</taxon>
        <taxon>Actinomycetota</taxon>
        <taxon>Actinomycetes</taxon>
        <taxon>Micrococcales</taxon>
        <taxon>Brevibacteriaceae</taxon>
        <taxon>Sediminivirga</taxon>
    </lineage>
</organism>
<dbReference type="RefSeq" id="WP_013601309.1">
    <property type="nucleotide sequence ID" value="NZ_BMFY01000007.1"/>
</dbReference>
<feature type="region of interest" description="Disordered" evidence="1">
    <location>
        <begin position="1"/>
        <end position="52"/>
    </location>
</feature>
<dbReference type="Proteomes" id="UP000616114">
    <property type="component" value="Unassembled WGS sequence"/>
</dbReference>
<reference evidence="2" key="1">
    <citation type="journal article" date="2014" name="Int. J. Syst. Evol. Microbiol.">
        <title>Complete genome sequence of Corynebacterium casei LMG S-19264T (=DSM 44701T), isolated from a smear-ripened cheese.</title>
        <authorList>
            <consortium name="US DOE Joint Genome Institute (JGI-PGF)"/>
            <person name="Walter F."/>
            <person name="Albersmeier A."/>
            <person name="Kalinowski J."/>
            <person name="Ruckert C."/>
        </authorList>
    </citation>
    <scope>NUCLEOTIDE SEQUENCE</scope>
    <source>
        <strain evidence="2">CGMCC 1.12785</strain>
    </source>
</reference>
<evidence type="ECO:0000256" key="1">
    <source>
        <dbReference type="SAM" id="MobiDB-lite"/>
    </source>
</evidence>
<reference evidence="2" key="2">
    <citation type="submission" date="2020-09" db="EMBL/GenBank/DDBJ databases">
        <authorList>
            <person name="Sun Q."/>
            <person name="Zhou Y."/>
        </authorList>
    </citation>
    <scope>NUCLEOTIDE SEQUENCE</scope>
    <source>
        <strain evidence="2">CGMCC 1.12785</strain>
    </source>
</reference>
<protein>
    <submittedName>
        <fullName evidence="2">Uncharacterized protein</fullName>
    </submittedName>
</protein>
<name>A0A8J2TYB8_9MICO</name>
<evidence type="ECO:0000313" key="3">
    <source>
        <dbReference type="Proteomes" id="UP000616114"/>
    </source>
</evidence>
<accession>A0A8J2TYB8</accession>
<keyword evidence="3" id="KW-1185">Reference proteome</keyword>
<feature type="compositionally biased region" description="Basic and acidic residues" evidence="1">
    <location>
        <begin position="7"/>
        <end position="38"/>
    </location>
</feature>
<evidence type="ECO:0000313" key="2">
    <source>
        <dbReference type="EMBL" id="GGA15491.1"/>
    </source>
</evidence>
<proteinExistence type="predicted"/>
<dbReference type="EMBL" id="BMFY01000007">
    <property type="protein sequence ID" value="GGA15491.1"/>
    <property type="molecule type" value="Genomic_DNA"/>
</dbReference>
<comment type="caution">
    <text evidence="2">The sequence shown here is derived from an EMBL/GenBank/DDBJ whole genome shotgun (WGS) entry which is preliminary data.</text>
</comment>